<organism evidence="1">
    <name type="scientific">Culex pipiens</name>
    <name type="common">House mosquito</name>
    <dbReference type="NCBI Taxonomy" id="7175"/>
    <lineage>
        <taxon>Eukaryota</taxon>
        <taxon>Metazoa</taxon>
        <taxon>Ecdysozoa</taxon>
        <taxon>Arthropoda</taxon>
        <taxon>Hexapoda</taxon>
        <taxon>Insecta</taxon>
        <taxon>Pterygota</taxon>
        <taxon>Neoptera</taxon>
        <taxon>Endopterygota</taxon>
        <taxon>Diptera</taxon>
        <taxon>Nematocera</taxon>
        <taxon>Culicoidea</taxon>
        <taxon>Culicidae</taxon>
        <taxon>Culicinae</taxon>
        <taxon>Culicini</taxon>
        <taxon>Culex</taxon>
        <taxon>Culex</taxon>
    </lineage>
</organism>
<sequence>MDRIGRSSGGSCCDICEILALGGGLPNWKWKRTAKFGRWLRWFGMGQSTSTRGSLSRPMGSSSVRMCCLDALPTRFFTCCLGSGLIERKLHHCLSEFFCFLQAVTSNQYNVASGSFSGTLQEKIRQQIWSSVELHPGQHLPLAVS</sequence>
<accession>A0A8D8FBK5</accession>
<dbReference type="EMBL" id="HBUE01053469">
    <property type="protein sequence ID" value="CAG6465491.1"/>
    <property type="molecule type" value="Transcribed_RNA"/>
</dbReference>
<reference evidence="1" key="1">
    <citation type="submission" date="2021-05" db="EMBL/GenBank/DDBJ databases">
        <authorList>
            <person name="Alioto T."/>
            <person name="Alioto T."/>
            <person name="Gomez Garrido J."/>
        </authorList>
    </citation>
    <scope>NUCLEOTIDE SEQUENCE</scope>
</reference>
<dbReference type="AlphaFoldDB" id="A0A8D8FBK5"/>
<name>A0A8D8FBK5_CULPI</name>
<evidence type="ECO:0000313" key="1">
    <source>
        <dbReference type="EMBL" id="CAG6465491.1"/>
    </source>
</evidence>
<protein>
    <submittedName>
        <fullName evidence="1">(northern house mosquito) hypothetical protein</fullName>
    </submittedName>
</protein>
<proteinExistence type="predicted"/>